<evidence type="ECO:0000313" key="2">
    <source>
        <dbReference type="Proteomes" id="UP000799291"/>
    </source>
</evidence>
<dbReference type="EMBL" id="MU005575">
    <property type="protein sequence ID" value="KAF2687565.1"/>
    <property type="molecule type" value="Genomic_DNA"/>
</dbReference>
<evidence type="ECO:0000313" key="1">
    <source>
        <dbReference type="EMBL" id="KAF2687565.1"/>
    </source>
</evidence>
<organism evidence="1 2">
    <name type="scientific">Lentithecium fluviatile CBS 122367</name>
    <dbReference type="NCBI Taxonomy" id="1168545"/>
    <lineage>
        <taxon>Eukaryota</taxon>
        <taxon>Fungi</taxon>
        <taxon>Dikarya</taxon>
        <taxon>Ascomycota</taxon>
        <taxon>Pezizomycotina</taxon>
        <taxon>Dothideomycetes</taxon>
        <taxon>Pleosporomycetidae</taxon>
        <taxon>Pleosporales</taxon>
        <taxon>Massarineae</taxon>
        <taxon>Lentitheciaceae</taxon>
        <taxon>Lentithecium</taxon>
    </lineage>
</organism>
<keyword evidence="2" id="KW-1185">Reference proteome</keyword>
<dbReference type="AlphaFoldDB" id="A0A6G1JBM4"/>
<proteinExistence type="predicted"/>
<reference evidence="1" key="1">
    <citation type="journal article" date="2020" name="Stud. Mycol.">
        <title>101 Dothideomycetes genomes: a test case for predicting lifestyles and emergence of pathogens.</title>
        <authorList>
            <person name="Haridas S."/>
            <person name="Albert R."/>
            <person name="Binder M."/>
            <person name="Bloem J."/>
            <person name="Labutti K."/>
            <person name="Salamov A."/>
            <person name="Andreopoulos B."/>
            <person name="Baker S."/>
            <person name="Barry K."/>
            <person name="Bills G."/>
            <person name="Bluhm B."/>
            <person name="Cannon C."/>
            <person name="Castanera R."/>
            <person name="Culley D."/>
            <person name="Daum C."/>
            <person name="Ezra D."/>
            <person name="Gonzalez J."/>
            <person name="Henrissat B."/>
            <person name="Kuo A."/>
            <person name="Liang C."/>
            <person name="Lipzen A."/>
            <person name="Lutzoni F."/>
            <person name="Magnuson J."/>
            <person name="Mondo S."/>
            <person name="Nolan M."/>
            <person name="Ohm R."/>
            <person name="Pangilinan J."/>
            <person name="Park H.-J."/>
            <person name="Ramirez L."/>
            <person name="Alfaro M."/>
            <person name="Sun H."/>
            <person name="Tritt A."/>
            <person name="Yoshinaga Y."/>
            <person name="Zwiers L.-H."/>
            <person name="Turgeon B."/>
            <person name="Goodwin S."/>
            <person name="Spatafora J."/>
            <person name="Crous P."/>
            <person name="Grigoriev I."/>
        </authorList>
    </citation>
    <scope>NUCLEOTIDE SEQUENCE</scope>
    <source>
        <strain evidence="1">CBS 122367</strain>
    </source>
</reference>
<sequence>MLGACLTFSPTRKASRGFGCFRKRRDCRKENCIFPSAKCETPHQQWAQPTTIVYRNQSTLQCSKERKPIQIITCPIFRYLDSRNVSRVPEHGVQACPKTKMPQGATRDRSKERGRMIRMSPCYEILSLSNQPVQILGTVSVPTPSPSTIAPGFHP</sequence>
<dbReference type="Proteomes" id="UP000799291">
    <property type="component" value="Unassembled WGS sequence"/>
</dbReference>
<protein>
    <submittedName>
        <fullName evidence="1">Uncharacterized protein</fullName>
    </submittedName>
</protein>
<gene>
    <name evidence="1" type="ORF">K458DRAFT_192122</name>
</gene>
<name>A0A6G1JBM4_9PLEO</name>
<accession>A0A6G1JBM4</accession>